<evidence type="ECO:0008006" key="10">
    <source>
        <dbReference type="Google" id="ProtNLM"/>
    </source>
</evidence>
<comment type="caution">
    <text evidence="8">The sequence shown here is derived from an EMBL/GenBank/DDBJ whole genome shotgun (WGS) entry which is preliminary data.</text>
</comment>
<dbReference type="InterPro" id="IPR027417">
    <property type="entry name" value="P-loop_NTPase"/>
</dbReference>
<dbReference type="Pfam" id="PF00664">
    <property type="entry name" value="ABC_membrane"/>
    <property type="match status" value="1"/>
</dbReference>
<dbReference type="GO" id="GO:0015421">
    <property type="term" value="F:ABC-type oligopeptide transporter activity"/>
    <property type="evidence" value="ECO:0007669"/>
    <property type="project" value="TreeGrafter"/>
</dbReference>
<reference evidence="8 9" key="1">
    <citation type="submission" date="2018-11" db="EMBL/GenBank/DDBJ databases">
        <title>Microbial catabolism of amino acid.</title>
        <authorList>
            <person name="Hibi M."/>
            <person name="Ogawa J."/>
        </authorList>
    </citation>
    <scope>NUCLEOTIDE SEQUENCE [LARGE SCALE GENOMIC DNA]</scope>
    <source>
        <strain evidence="8 9">C31-06</strain>
    </source>
</reference>
<gene>
    <name evidence="8" type="ORF">Rhow_004806</name>
</gene>
<dbReference type="EMBL" id="BHYM01000041">
    <property type="protein sequence ID" value="GCE41147.1"/>
    <property type="molecule type" value="Genomic_DNA"/>
</dbReference>
<name>A0A402CCD6_RHOWR</name>
<protein>
    <recommendedName>
        <fullName evidence="10">ABC transport system ATP-binding protein</fullName>
    </recommendedName>
</protein>
<keyword evidence="9" id="KW-1185">Reference proteome</keyword>
<comment type="subcellular location">
    <subcellularLocation>
        <location evidence="1">Cell membrane</location>
        <topology evidence="1">Multi-pass membrane protein</topology>
    </subcellularLocation>
</comment>
<dbReference type="OrthoDB" id="4966664at2"/>
<feature type="transmembrane region" description="Helical" evidence="5">
    <location>
        <begin position="160"/>
        <end position="180"/>
    </location>
</feature>
<dbReference type="PROSITE" id="PS50893">
    <property type="entry name" value="ABC_TRANSPORTER_2"/>
    <property type="match status" value="1"/>
</dbReference>
<dbReference type="PANTHER" id="PTHR43394">
    <property type="entry name" value="ATP-DEPENDENT PERMEASE MDL1, MITOCHONDRIAL"/>
    <property type="match status" value="1"/>
</dbReference>
<dbReference type="InterPro" id="IPR039421">
    <property type="entry name" value="Type_1_exporter"/>
</dbReference>
<dbReference type="Proteomes" id="UP000287519">
    <property type="component" value="Unassembled WGS sequence"/>
</dbReference>
<evidence type="ECO:0000256" key="1">
    <source>
        <dbReference type="ARBA" id="ARBA00004651"/>
    </source>
</evidence>
<feature type="transmembrane region" description="Helical" evidence="5">
    <location>
        <begin position="137"/>
        <end position="154"/>
    </location>
</feature>
<dbReference type="RefSeq" id="WP_124393282.1">
    <property type="nucleotide sequence ID" value="NZ_BHYM01000041.1"/>
</dbReference>
<sequence length="576" mass="59481">MKTGGTAILRRTLVRNRGRLGIGTVLVCLHQVAETLVPISIGVIVDRAVATGDVFALAVWLCALALLFLVLTAAWRYGARFIVVAMQNEAHQLRMEVAHRILDPRGVRTDLRAGELLSVSTSDADRAAWIADITPRAAAALTAAIGSAIALLLIDVPLGLAVLIGTPVILGLLQLAAPLITRRATDQQAAVARASAMATDLVSGLRPLRGIGAEVSASRRYRAASRDALGATLHTAKSSAVFAGVSMTVSALLAVGVAGFAGWFALEGRITIGELITVVGLSQFFIEPLGVLAGLPGFLALARASADRLALVLDAEPLLPAGSGQTLDGSELSLTGVSYRSLSGLDLRVTPGELLGVVAYRPQDAEALAALLSGQVPPDRYDGELTVGGVRLADADLAHARRTLLVEPHNGDLFSGTVASNVTAGRPGATASEVHAALSASAAVDVVEAHPEGLDHEVADRGSSLSGGQRQRVALARALVAQAPVMVLHDPTTAVDAVTEHTIAGGIADLRHRTAALDPTSPTVAGRQTTILITSSPALLSVTDRVVVLDDGTVAGEGTHSQLATENANYRQAVLR</sequence>
<feature type="transmembrane region" description="Helical" evidence="5">
    <location>
        <begin position="20"/>
        <end position="45"/>
    </location>
</feature>
<evidence type="ECO:0000259" key="7">
    <source>
        <dbReference type="PROSITE" id="PS50929"/>
    </source>
</evidence>
<keyword evidence="3 5" id="KW-1133">Transmembrane helix</keyword>
<dbReference type="GO" id="GO:0005524">
    <property type="term" value="F:ATP binding"/>
    <property type="evidence" value="ECO:0007669"/>
    <property type="project" value="InterPro"/>
</dbReference>
<keyword evidence="4 5" id="KW-0472">Membrane</keyword>
<dbReference type="Gene3D" id="3.40.50.300">
    <property type="entry name" value="P-loop containing nucleotide triphosphate hydrolases"/>
    <property type="match status" value="1"/>
</dbReference>
<dbReference type="PROSITE" id="PS50929">
    <property type="entry name" value="ABC_TM1F"/>
    <property type="match status" value="1"/>
</dbReference>
<accession>A0A402CCD6</accession>
<dbReference type="GO" id="GO:0005886">
    <property type="term" value="C:plasma membrane"/>
    <property type="evidence" value="ECO:0007669"/>
    <property type="project" value="UniProtKB-SubCell"/>
</dbReference>
<evidence type="ECO:0000256" key="5">
    <source>
        <dbReference type="SAM" id="Phobius"/>
    </source>
</evidence>
<evidence type="ECO:0000259" key="6">
    <source>
        <dbReference type="PROSITE" id="PS50893"/>
    </source>
</evidence>
<dbReference type="Pfam" id="PF00005">
    <property type="entry name" value="ABC_tran"/>
    <property type="match status" value="1"/>
</dbReference>
<dbReference type="SUPFAM" id="SSF52540">
    <property type="entry name" value="P-loop containing nucleoside triphosphate hydrolases"/>
    <property type="match status" value="1"/>
</dbReference>
<feature type="transmembrane region" description="Helical" evidence="5">
    <location>
        <begin position="240"/>
        <end position="264"/>
    </location>
</feature>
<dbReference type="InterPro" id="IPR017871">
    <property type="entry name" value="ABC_transporter-like_CS"/>
</dbReference>
<dbReference type="Gene3D" id="1.20.1560.10">
    <property type="entry name" value="ABC transporter type 1, transmembrane domain"/>
    <property type="match status" value="1"/>
</dbReference>
<keyword evidence="2 5" id="KW-0812">Transmembrane</keyword>
<evidence type="ECO:0000256" key="2">
    <source>
        <dbReference type="ARBA" id="ARBA00022692"/>
    </source>
</evidence>
<feature type="domain" description="ABC transmembrane type-1" evidence="7">
    <location>
        <begin position="22"/>
        <end position="295"/>
    </location>
</feature>
<proteinExistence type="predicted"/>
<evidence type="ECO:0000313" key="8">
    <source>
        <dbReference type="EMBL" id="GCE41147.1"/>
    </source>
</evidence>
<dbReference type="InterPro" id="IPR036640">
    <property type="entry name" value="ABC1_TM_sf"/>
</dbReference>
<dbReference type="PANTHER" id="PTHR43394:SF1">
    <property type="entry name" value="ATP-BINDING CASSETTE SUB-FAMILY B MEMBER 10, MITOCHONDRIAL"/>
    <property type="match status" value="1"/>
</dbReference>
<dbReference type="InterPro" id="IPR003439">
    <property type="entry name" value="ABC_transporter-like_ATP-bd"/>
</dbReference>
<evidence type="ECO:0000256" key="4">
    <source>
        <dbReference type="ARBA" id="ARBA00023136"/>
    </source>
</evidence>
<feature type="domain" description="ABC transporter" evidence="6">
    <location>
        <begin position="327"/>
        <end position="576"/>
    </location>
</feature>
<dbReference type="GO" id="GO:0016887">
    <property type="term" value="F:ATP hydrolysis activity"/>
    <property type="evidence" value="ECO:0007669"/>
    <property type="project" value="InterPro"/>
</dbReference>
<dbReference type="SUPFAM" id="SSF90123">
    <property type="entry name" value="ABC transporter transmembrane region"/>
    <property type="match status" value="1"/>
</dbReference>
<dbReference type="InterPro" id="IPR011527">
    <property type="entry name" value="ABC1_TM_dom"/>
</dbReference>
<evidence type="ECO:0000313" key="9">
    <source>
        <dbReference type="Proteomes" id="UP000287519"/>
    </source>
</evidence>
<dbReference type="AlphaFoldDB" id="A0A402CCD6"/>
<evidence type="ECO:0000256" key="3">
    <source>
        <dbReference type="ARBA" id="ARBA00022989"/>
    </source>
</evidence>
<feature type="transmembrane region" description="Helical" evidence="5">
    <location>
        <begin position="57"/>
        <end position="77"/>
    </location>
</feature>
<dbReference type="CDD" id="cd07346">
    <property type="entry name" value="ABC_6TM_exporters"/>
    <property type="match status" value="1"/>
</dbReference>
<dbReference type="PROSITE" id="PS00211">
    <property type="entry name" value="ABC_TRANSPORTER_1"/>
    <property type="match status" value="1"/>
</dbReference>
<feature type="transmembrane region" description="Helical" evidence="5">
    <location>
        <begin position="284"/>
        <end position="302"/>
    </location>
</feature>
<organism evidence="8 9">
    <name type="scientific">Rhodococcus wratislaviensis</name>
    <name type="common">Tsukamurella wratislaviensis</name>
    <dbReference type="NCBI Taxonomy" id="44752"/>
    <lineage>
        <taxon>Bacteria</taxon>
        <taxon>Bacillati</taxon>
        <taxon>Actinomycetota</taxon>
        <taxon>Actinomycetes</taxon>
        <taxon>Mycobacteriales</taxon>
        <taxon>Nocardiaceae</taxon>
        <taxon>Rhodococcus</taxon>
    </lineage>
</organism>